<dbReference type="Proteomes" id="UP000078543">
    <property type="component" value="Unassembled WGS sequence"/>
</dbReference>
<dbReference type="Pfam" id="PF00512">
    <property type="entry name" value="HisKA"/>
    <property type="match status" value="1"/>
</dbReference>
<evidence type="ECO:0000256" key="2">
    <source>
        <dbReference type="ARBA" id="ARBA00012438"/>
    </source>
</evidence>
<dbReference type="Gene3D" id="3.30.450.20">
    <property type="entry name" value="PAS domain"/>
    <property type="match status" value="2"/>
</dbReference>
<dbReference type="PANTHER" id="PTHR43304:SF1">
    <property type="entry name" value="PAC DOMAIN-CONTAINING PROTEIN"/>
    <property type="match status" value="1"/>
</dbReference>
<protein>
    <recommendedName>
        <fullName evidence="2">histidine kinase</fullName>
        <ecNumber evidence="2">2.7.13.3</ecNumber>
    </recommendedName>
</protein>
<evidence type="ECO:0000256" key="3">
    <source>
        <dbReference type="ARBA" id="ARBA00022553"/>
    </source>
</evidence>
<keyword evidence="6" id="KW-0812">Transmembrane</keyword>
<evidence type="ECO:0000256" key="4">
    <source>
        <dbReference type="ARBA" id="ARBA00022679"/>
    </source>
</evidence>
<dbReference type="InterPro" id="IPR003594">
    <property type="entry name" value="HATPase_dom"/>
</dbReference>
<dbReference type="Gene3D" id="1.10.287.130">
    <property type="match status" value="1"/>
</dbReference>
<gene>
    <name evidence="8" type="ORF">A6A05_08705</name>
</gene>
<dbReference type="SMART" id="SM00388">
    <property type="entry name" value="HisKA"/>
    <property type="match status" value="1"/>
</dbReference>
<evidence type="ECO:0000256" key="6">
    <source>
        <dbReference type="SAM" id="Phobius"/>
    </source>
</evidence>
<dbReference type="CDD" id="cd00082">
    <property type="entry name" value="HisKA"/>
    <property type="match status" value="1"/>
</dbReference>
<keyword evidence="4" id="KW-0808">Transferase</keyword>
<reference evidence="8 9" key="1">
    <citation type="submission" date="2016-04" db="EMBL/GenBank/DDBJ databases">
        <title>Draft genome sequence of freshwater magnetotactic bacteria Magnetospirillum marisnigri SP-1 and Magnetospirillum moscoviense BB-1.</title>
        <authorList>
            <person name="Koziaeva V."/>
            <person name="Dziuba M.V."/>
            <person name="Ivanov T.M."/>
            <person name="Kuznetsov B."/>
            <person name="Grouzdev D.S."/>
        </authorList>
    </citation>
    <scope>NUCLEOTIDE SEQUENCE [LARGE SCALE GENOMIC DNA]</scope>
    <source>
        <strain evidence="8 9">BB-1</strain>
    </source>
</reference>
<dbReference type="EC" id="2.7.13.3" evidence="2"/>
<comment type="caution">
    <text evidence="8">The sequence shown here is derived from an EMBL/GenBank/DDBJ whole genome shotgun (WGS) entry which is preliminary data.</text>
</comment>
<dbReference type="PRINTS" id="PR00344">
    <property type="entry name" value="BCTRLSENSOR"/>
</dbReference>
<dbReference type="GO" id="GO:0000155">
    <property type="term" value="F:phosphorelay sensor kinase activity"/>
    <property type="evidence" value="ECO:0007669"/>
    <property type="project" value="InterPro"/>
</dbReference>
<dbReference type="Gene3D" id="3.30.565.10">
    <property type="entry name" value="Histidine kinase-like ATPase, C-terminal domain"/>
    <property type="match status" value="1"/>
</dbReference>
<dbReference type="SUPFAM" id="SSF47384">
    <property type="entry name" value="Homodimeric domain of signal transducing histidine kinase"/>
    <property type="match status" value="1"/>
</dbReference>
<dbReference type="SMART" id="SM00387">
    <property type="entry name" value="HATPase_c"/>
    <property type="match status" value="1"/>
</dbReference>
<dbReference type="PANTHER" id="PTHR43304">
    <property type="entry name" value="PHYTOCHROME-LIKE PROTEIN CPH1"/>
    <property type="match status" value="1"/>
</dbReference>
<dbReference type="PROSITE" id="PS50109">
    <property type="entry name" value="HIS_KIN"/>
    <property type="match status" value="1"/>
</dbReference>
<dbReference type="FunFam" id="3.30.565.10:FF:000006">
    <property type="entry name" value="Sensor histidine kinase WalK"/>
    <property type="match status" value="1"/>
</dbReference>
<evidence type="ECO:0000259" key="7">
    <source>
        <dbReference type="PROSITE" id="PS50109"/>
    </source>
</evidence>
<evidence type="ECO:0000256" key="5">
    <source>
        <dbReference type="ARBA" id="ARBA00022777"/>
    </source>
</evidence>
<feature type="transmembrane region" description="Helical" evidence="6">
    <location>
        <begin position="16"/>
        <end position="37"/>
    </location>
</feature>
<dbReference type="InterPro" id="IPR004358">
    <property type="entry name" value="Sig_transdc_His_kin-like_C"/>
</dbReference>
<dbReference type="STRING" id="1437059.A6A05_08705"/>
<dbReference type="InterPro" id="IPR003661">
    <property type="entry name" value="HisK_dim/P_dom"/>
</dbReference>
<keyword evidence="3" id="KW-0597">Phosphoprotein</keyword>
<sequence>MRGVLLNALRFVATKWPIVALLVFVNLSVLALIWVSLDNSRRQHQDRAEITSRNTNRLVAQSIAGDIDRIDLALLTTIDEIGRLRQASPKLEPGTLTPFLTRLQGRLPMADSVRLAGPDGVVIDGSGGVPAGINIVDRDYFAKLRDKAATGLVISQPILGRVSNKWVLIFARRVDLADGGFGGIVFAPVTIDWFEQKFNGLEVGVGGTVVMRGDASRDFDLLARVPHAGYVGQTKVSDTFRARITAKPEGDTYQAAAGADGIHRTFSYRPIANYPLITLVGLATEDYVGEWRKEAAKLAGLAGAFLLVTVFSGIGLLRTWRTLERRTEELARSNADLEQFAYVASHDLQSPLRNISGYAQLLARRYKGRLDEDADEFIDYIVGGAQHMSAMIPDLLNYARASTAPQVLSEVKLDDILQSVQTNLGSTIAAAGAEITVGPLPTVRAEPRQVESLFQNLIENALTYHPPDRKARISITAEPGSTGMWRFAVADNGIGIESQYFDKIFGVFQRLEPNRFPGGTGIGLALCRRIVTRFGGTIWVESKPDIGTTFFFTLQDAKVEEQKD</sequence>
<keyword evidence="5 8" id="KW-0418">Kinase</keyword>
<comment type="catalytic activity">
    <reaction evidence="1">
        <text>ATP + protein L-histidine = ADP + protein N-phospho-L-histidine.</text>
        <dbReference type="EC" id="2.7.13.3"/>
    </reaction>
</comment>
<dbReference type="RefSeq" id="WP_068498518.1">
    <property type="nucleotide sequence ID" value="NZ_LWQU01000119.1"/>
</dbReference>
<dbReference type="CDD" id="cd12914">
    <property type="entry name" value="PDC1_DGC_like"/>
    <property type="match status" value="1"/>
</dbReference>
<evidence type="ECO:0000313" key="8">
    <source>
        <dbReference type="EMBL" id="OAN54279.1"/>
    </source>
</evidence>
<dbReference type="OrthoDB" id="9808408at2"/>
<keyword evidence="6" id="KW-0472">Membrane</keyword>
<dbReference type="InterPro" id="IPR005467">
    <property type="entry name" value="His_kinase_dom"/>
</dbReference>
<dbReference type="CDD" id="cd12915">
    <property type="entry name" value="PDC2_DGC_like"/>
    <property type="match status" value="1"/>
</dbReference>
<evidence type="ECO:0000256" key="1">
    <source>
        <dbReference type="ARBA" id="ARBA00000085"/>
    </source>
</evidence>
<feature type="transmembrane region" description="Helical" evidence="6">
    <location>
        <begin position="298"/>
        <end position="317"/>
    </location>
</feature>
<keyword evidence="9" id="KW-1185">Reference proteome</keyword>
<dbReference type="InterPro" id="IPR036890">
    <property type="entry name" value="HATPase_C_sf"/>
</dbReference>
<dbReference type="AlphaFoldDB" id="A0A178MXM7"/>
<dbReference type="EMBL" id="LWQU01000119">
    <property type="protein sequence ID" value="OAN54279.1"/>
    <property type="molecule type" value="Genomic_DNA"/>
</dbReference>
<dbReference type="SUPFAM" id="SSF55874">
    <property type="entry name" value="ATPase domain of HSP90 chaperone/DNA topoisomerase II/histidine kinase"/>
    <property type="match status" value="1"/>
</dbReference>
<keyword evidence="6" id="KW-1133">Transmembrane helix</keyword>
<name>A0A178MXM7_9PROT</name>
<proteinExistence type="predicted"/>
<dbReference type="InterPro" id="IPR036097">
    <property type="entry name" value="HisK_dim/P_sf"/>
</dbReference>
<dbReference type="Pfam" id="PF02518">
    <property type="entry name" value="HATPase_c"/>
    <property type="match status" value="1"/>
</dbReference>
<dbReference type="InterPro" id="IPR052162">
    <property type="entry name" value="Sensor_kinase/Photoreceptor"/>
</dbReference>
<feature type="domain" description="Histidine kinase" evidence="7">
    <location>
        <begin position="343"/>
        <end position="558"/>
    </location>
</feature>
<evidence type="ECO:0000313" key="9">
    <source>
        <dbReference type="Proteomes" id="UP000078543"/>
    </source>
</evidence>
<accession>A0A178MXM7</accession>
<organism evidence="8 9">
    <name type="scientific">Magnetospirillum moscoviense</name>
    <dbReference type="NCBI Taxonomy" id="1437059"/>
    <lineage>
        <taxon>Bacteria</taxon>
        <taxon>Pseudomonadati</taxon>
        <taxon>Pseudomonadota</taxon>
        <taxon>Alphaproteobacteria</taxon>
        <taxon>Rhodospirillales</taxon>
        <taxon>Rhodospirillaceae</taxon>
        <taxon>Magnetospirillum</taxon>
    </lineage>
</organism>